<comment type="caution">
    <text evidence="5">The sequence shown here is derived from an EMBL/GenBank/DDBJ whole genome shotgun (WGS) entry which is preliminary data.</text>
</comment>
<dbReference type="RefSeq" id="XP_028879827.1">
    <property type="nucleotide sequence ID" value="XM_029028974.1"/>
</dbReference>
<proteinExistence type="inferred from homology"/>
<evidence type="ECO:0000256" key="1">
    <source>
        <dbReference type="ARBA" id="ARBA00006035"/>
    </source>
</evidence>
<dbReference type="Pfam" id="PF04042">
    <property type="entry name" value="DNA_pol_E_B"/>
    <property type="match status" value="1"/>
</dbReference>
<dbReference type="GO" id="GO:0003677">
    <property type="term" value="F:DNA binding"/>
    <property type="evidence" value="ECO:0007669"/>
    <property type="project" value="InterPro"/>
</dbReference>
<dbReference type="VEuPathDB" id="TriTrypDB:TM35_000332180"/>
<dbReference type="STRING" id="67003.A0A1X0NMG0"/>
<accession>A0A1X0NMG0</accession>
<dbReference type="PANTHER" id="PTHR10416:SF0">
    <property type="entry name" value="DNA POLYMERASE DELTA SUBUNIT 2"/>
    <property type="match status" value="1"/>
</dbReference>
<feature type="domain" description="DNA polymerase delta subunit OB-fold" evidence="4">
    <location>
        <begin position="39"/>
        <end position="129"/>
    </location>
</feature>
<dbReference type="InterPro" id="IPR040663">
    <property type="entry name" value="DNA_pol_D_N"/>
</dbReference>
<dbReference type="AlphaFoldDB" id="A0A1X0NMG0"/>
<dbReference type="GeneID" id="39988754"/>
<evidence type="ECO:0000256" key="2">
    <source>
        <dbReference type="ARBA" id="ARBA00022705"/>
    </source>
</evidence>
<organism evidence="5 6">
    <name type="scientific">Trypanosoma theileri</name>
    <dbReference type="NCBI Taxonomy" id="67003"/>
    <lineage>
        <taxon>Eukaryota</taxon>
        <taxon>Discoba</taxon>
        <taxon>Euglenozoa</taxon>
        <taxon>Kinetoplastea</taxon>
        <taxon>Metakinetoplastina</taxon>
        <taxon>Trypanosomatida</taxon>
        <taxon>Trypanosomatidae</taxon>
        <taxon>Trypanosoma</taxon>
    </lineage>
</organism>
<evidence type="ECO:0000313" key="6">
    <source>
        <dbReference type="Proteomes" id="UP000192257"/>
    </source>
</evidence>
<evidence type="ECO:0000259" key="3">
    <source>
        <dbReference type="Pfam" id="PF04042"/>
    </source>
</evidence>
<gene>
    <name evidence="5" type="ORF">TM35_000332180</name>
</gene>
<keyword evidence="6" id="KW-1185">Reference proteome</keyword>
<comment type="similarity">
    <text evidence="1">Belongs to the DNA polymerase delta/II small subunit family.</text>
</comment>
<reference evidence="5 6" key="1">
    <citation type="submission" date="2017-03" db="EMBL/GenBank/DDBJ databases">
        <title>An alternative strategy for trypanosome survival in the mammalian bloodstream revealed through genome and transcriptome analysis of the ubiquitous bovine parasite Trypanosoma (Megatrypanum) theileri.</title>
        <authorList>
            <person name="Kelly S."/>
            <person name="Ivens A."/>
            <person name="Mott A."/>
            <person name="O'Neill E."/>
            <person name="Emms D."/>
            <person name="Macleod O."/>
            <person name="Voorheis P."/>
            <person name="Matthews J."/>
            <person name="Matthews K."/>
            <person name="Carrington M."/>
        </authorList>
    </citation>
    <scope>NUCLEOTIDE SEQUENCE [LARGE SCALE GENOMIC DNA]</scope>
    <source>
        <strain evidence="5">Edinburgh</strain>
    </source>
</reference>
<dbReference type="GO" id="GO:0043625">
    <property type="term" value="C:delta DNA polymerase complex"/>
    <property type="evidence" value="ECO:0007669"/>
    <property type="project" value="TreeGrafter"/>
</dbReference>
<protein>
    <submittedName>
        <fullName evidence="5">Putative DNA polymerase delta subunit 2</fullName>
    </submittedName>
</protein>
<dbReference type="EMBL" id="NBCO01000033">
    <property type="protein sequence ID" value="ORC85761.1"/>
    <property type="molecule type" value="Genomic_DNA"/>
</dbReference>
<evidence type="ECO:0000259" key="4">
    <source>
        <dbReference type="Pfam" id="PF18018"/>
    </source>
</evidence>
<dbReference type="PANTHER" id="PTHR10416">
    <property type="entry name" value="DNA POLYMERASE DELTA SUBUNIT 2"/>
    <property type="match status" value="1"/>
</dbReference>
<sequence>MSTIEKSGVSAEVPQQRVALPIQRTHQRFLLRQLQFTQQYAAMYRCRLESLQQRALSALTAKINTSNPPNGESIPSLSPLLELQTGQRALCVGVIYKQMRLLPSFLHEYQKELVRIETGEEEDGVDKADAADILCDLPPSADDPDTPLGAGDAGSELLVGEPNKQHEQHTLCRTTDEVFIEDSSGRVLLENISPELLCTGLVISVDGTLHKNGCLKVHSYAMTDLRDIYIPRTLHDYSQLKPCYIAFVSGLELGYPQMEDPEVVRNRTMIELLVDYLSGNVGDENMTTQASQIARLVIAGNSIAPTDELKLKKKVKLDPSDHVRLGDDRRGTGVVNSAMLMSELDKILTRVADTIEVDLMPGDYDMSNAFQPQQPLHPLLLPEAARRSSLKLVTNPHEFSVFPNTSTIPKLTSTGKPTEGGTSFFISSGSSLNDVCRETIYPSRLDAMSMMLQSGCACPTAPNTLFSYPFKDSDPFLFQSAPHCFICCDQPEMQTRWESLESFGPLKDAAMDEEGYENNDAGVRLVCVPSFARTGVLVLVNVNSPHLDTVTVNFSSASNGTS</sequence>
<dbReference type="InterPro" id="IPR024826">
    <property type="entry name" value="DNA_pol_delta/II_ssu"/>
</dbReference>
<dbReference type="InterPro" id="IPR007185">
    <property type="entry name" value="DNA_pol_a/d/e_bsu"/>
</dbReference>
<keyword evidence="2" id="KW-0235">DNA replication</keyword>
<dbReference type="GO" id="GO:0006271">
    <property type="term" value="P:DNA strand elongation involved in DNA replication"/>
    <property type="evidence" value="ECO:0007669"/>
    <property type="project" value="TreeGrafter"/>
</dbReference>
<feature type="domain" description="DNA polymerase alpha/delta/epsilon subunit B" evidence="3">
    <location>
        <begin position="245"/>
        <end position="492"/>
    </location>
</feature>
<feature type="domain" description="DNA polymerase delta subunit OB-fold" evidence="4">
    <location>
        <begin position="163"/>
        <end position="220"/>
    </location>
</feature>
<dbReference type="Proteomes" id="UP000192257">
    <property type="component" value="Unassembled WGS sequence"/>
</dbReference>
<evidence type="ECO:0000313" key="5">
    <source>
        <dbReference type="EMBL" id="ORC85761.1"/>
    </source>
</evidence>
<dbReference type="Gene3D" id="3.60.21.50">
    <property type="match status" value="1"/>
</dbReference>
<dbReference type="Pfam" id="PF18018">
    <property type="entry name" value="DNA_pol_D_N"/>
    <property type="match status" value="2"/>
</dbReference>
<dbReference type="OrthoDB" id="3763at2759"/>
<name>A0A1X0NMG0_9TRYP</name>